<dbReference type="WBParaSite" id="L893_g19961.t1">
    <property type="protein sequence ID" value="L893_g19961.t1"/>
    <property type="gene ID" value="L893_g19961"/>
</dbReference>
<sequence length="76" mass="8693">MTRKDPKFDRLVRRGSPRDEACQRDVCLVLRVMGFHYDHPGSPNMGRNPEAVVHSSRTRRSRLCHLSSSTDSLSLL</sequence>
<dbReference type="AlphaFoldDB" id="A0A1I7YUV8"/>
<feature type="compositionally biased region" description="Low complexity" evidence="1">
    <location>
        <begin position="64"/>
        <end position="76"/>
    </location>
</feature>
<dbReference type="Proteomes" id="UP000095287">
    <property type="component" value="Unplaced"/>
</dbReference>
<organism evidence="2 3">
    <name type="scientific">Steinernema glaseri</name>
    <dbReference type="NCBI Taxonomy" id="37863"/>
    <lineage>
        <taxon>Eukaryota</taxon>
        <taxon>Metazoa</taxon>
        <taxon>Ecdysozoa</taxon>
        <taxon>Nematoda</taxon>
        <taxon>Chromadorea</taxon>
        <taxon>Rhabditida</taxon>
        <taxon>Tylenchina</taxon>
        <taxon>Panagrolaimomorpha</taxon>
        <taxon>Strongyloidoidea</taxon>
        <taxon>Steinernematidae</taxon>
        <taxon>Steinernema</taxon>
    </lineage>
</organism>
<evidence type="ECO:0000313" key="3">
    <source>
        <dbReference type="WBParaSite" id="L893_g19961.t1"/>
    </source>
</evidence>
<name>A0A1I7YUV8_9BILA</name>
<evidence type="ECO:0000313" key="2">
    <source>
        <dbReference type="Proteomes" id="UP000095287"/>
    </source>
</evidence>
<accession>A0A1I7YUV8</accession>
<proteinExistence type="predicted"/>
<keyword evidence="2" id="KW-1185">Reference proteome</keyword>
<protein>
    <submittedName>
        <fullName evidence="3">DEP domain-containing protein</fullName>
    </submittedName>
</protein>
<reference evidence="3" key="1">
    <citation type="submission" date="2016-11" db="UniProtKB">
        <authorList>
            <consortium name="WormBaseParasite"/>
        </authorList>
    </citation>
    <scope>IDENTIFICATION</scope>
</reference>
<feature type="region of interest" description="Disordered" evidence="1">
    <location>
        <begin position="38"/>
        <end position="76"/>
    </location>
</feature>
<evidence type="ECO:0000256" key="1">
    <source>
        <dbReference type="SAM" id="MobiDB-lite"/>
    </source>
</evidence>